<sequence>MPPSVHTQHQMVDHLLEQTSAFFDKHLIQLLWFVYLYVVIHNLFAKIIPLVIWNLNDENTLATPLRHDYDSDRYYHPRCPQQWQFGTDAQNKVFLATKSIFSYPALFVY</sequence>
<proteinExistence type="predicted"/>
<gene>
    <name evidence="2" type="ORF">AVEN_269100_1</name>
</gene>
<dbReference type="EMBL" id="BGPR01005626">
    <property type="protein sequence ID" value="GBN11939.1"/>
    <property type="molecule type" value="Genomic_DNA"/>
</dbReference>
<dbReference type="Proteomes" id="UP000499080">
    <property type="component" value="Unassembled WGS sequence"/>
</dbReference>
<name>A0A4Y2LBY5_ARAVE</name>
<keyword evidence="1" id="KW-0812">Transmembrane</keyword>
<keyword evidence="1" id="KW-1133">Transmembrane helix</keyword>
<comment type="caution">
    <text evidence="2">The sequence shown here is derived from an EMBL/GenBank/DDBJ whole genome shotgun (WGS) entry which is preliminary data.</text>
</comment>
<evidence type="ECO:0000256" key="1">
    <source>
        <dbReference type="SAM" id="Phobius"/>
    </source>
</evidence>
<protein>
    <submittedName>
        <fullName evidence="2">Uncharacterized protein</fullName>
    </submittedName>
</protein>
<evidence type="ECO:0000313" key="3">
    <source>
        <dbReference type="Proteomes" id="UP000499080"/>
    </source>
</evidence>
<organism evidence="2 3">
    <name type="scientific">Araneus ventricosus</name>
    <name type="common">Orbweaver spider</name>
    <name type="synonym">Epeira ventricosa</name>
    <dbReference type="NCBI Taxonomy" id="182803"/>
    <lineage>
        <taxon>Eukaryota</taxon>
        <taxon>Metazoa</taxon>
        <taxon>Ecdysozoa</taxon>
        <taxon>Arthropoda</taxon>
        <taxon>Chelicerata</taxon>
        <taxon>Arachnida</taxon>
        <taxon>Araneae</taxon>
        <taxon>Araneomorphae</taxon>
        <taxon>Entelegynae</taxon>
        <taxon>Araneoidea</taxon>
        <taxon>Araneidae</taxon>
        <taxon>Araneus</taxon>
    </lineage>
</organism>
<keyword evidence="1" id="KW-0472">Membrane</keyword>
<keyword evidence="3" id="KW-1185">Reference proteome</keyword>
<feature type="transmembrane region" description="Helical" evidence="1">
    <location>
        <begin position="26"/>
        <end position="45"/>
    </location>
</feature>
<reference evidence="2 3" key="1">
    <citation type="journal article" date="2019" name="Sci. Rep.">
        <title>Orb-weaving spider Araneus ventricosus genome elucidates the spidroin gene catalogue.</title>
        <authorList>
            <person name="Kono N."/>
            <person name="Nakamura H."/>
            <person name="Ohtoshi R."/>
            <person name="Moran D.A.P."/>
            <person name="Shinohara A."/>
            <person name="Yoshida Y."/>
            <person name="Fujiwara M."/>
            <person name="Mori M."/>
            <person name="Tomita M."/>
            <person name="Arakawa K."/>
        </authorList>
    </citation>
    <scope>NUCLEOTIDE SEQUENCE [LARGE SCALE GENOMIC DNA]</scope>
</reference>
<accession>A0A4Y2LBY5</accession>
<dbReference type="AlphaFoldDB" id="A0A4Y2LBY5"/>
<evidence type="ECO:0000313" key="2">
    <source>
        <dbReference type="EMBL" id="GBN11939.1"/>
    </source>
</evidence>